<comment type="caution">
    <text evidence="1">The sequence shown here is derived from an EMBL/GenBank/DDBJ whole genome shotgun (WGS) entry which is preliminary data.</text>
</comment>
<dbReference type="RefSeq" id="WP_201374634.1">
    <property type="nucleotide sequence ID" value="NZ_BNJG01000003.1"/>
</dbReference>
<protein>
    <submittedName>
        <fullName evidence="1">Uncharacterized protein</fullName>
    </submittedName>
</protein>
<evidence type="ECO:0000313" key="1">
    <source>
        <dbReference type="EMBL" id="GHO58317.1"/>
    </source>
</evidence>
<reference evidence="1 2" key="1">
    <citation type="journal article" date="2021" name="Int. J. Syst. Evol. Microbiol.">
        <title>Reticulibacter mediterranei gen. nov., sp. nov., within the new family Reticulibacteraceae fam. nov., and Ktedonospora formicarum gen. nov., sp. nov., Ktedonobacter robiniae sp. nov., Dictyobacter formicarum sp. nov. and Dictyobacter arantiisoli sp. nov., belonging to the class Ktedonobacteria.</title>
        <authorList>
            <person name="Yabe S."/>
            <person name="Zheng Y."/>
            <person name="Wang C.M."/>
            <person name="Sakai Y."/>
            <person name="Abe K."/>
            <person name="Yokota A."/>
            <person name="Donadio S."/>
            <person name="Cavaletti L."/>
            <person name="Monciardini P."/>
        </authorList>
    </citation>
    <scope>NUCLEOTIDE SEQUENCE [LARGE SCALE GENOMIC DNA]</scope>
    <source>
        <strain evidence="1 2">SOSP1-30</strain>
    </source>
</reference>
<evidence type="ECO:0000313" key="2">
    <source>
        <dbReference type="Proteomes" id="UP000654345"/>
    </source>
</evidence>
<accession>A0ABQ3V159</accession>
<proteinExistence type="predicted"/>
<sequence length="301" mass="32433">MPNTLSFDTTDSSLLSAVLKAQSSSPTQLAPRCELWSWAKEHRTANPNESKDELVHALVAHKNELAAEMAGHKKFPYDIPDDQNQLLGLADGASKFIPEGGIKIAEGVVGLGKAFMELTPVEEWVKNYHAENAADATANIVAGSYRNCDQTVADVVPMLRDDPVFNQALATVDPDAAASGATIPTAPGDVLQAHDEVFSQTIIKQNFTVQVDSGLLAQIDDVQQTLSDQMSGISTQMQEQYKNLHDDIAKLQAGQKTLLAYVSDQQERQKQASEAAQRKAQYEAVFAGAQTAVNVLATVAV</sequence>
<name>A0ABQ3V159_9CHLR</name>
<keyword evidence="2" id="KW-1185">Reference proteome</keyword>
<dbReference type="EMBL" id="BNJG01000003">
    <property type="protein sequence ID" value="GHO58317.1"/>
    <property type="molecule type" value="Genomic_DNA"/>
</dbReference>
<gene>
    <name evidence="1" type="ORF">KSB_67920</name>
</gene>
<dbReference type="Proteomes" id="UP000654345">
    <property type="component" value="Unassembled WGS sequence"/>
</dbReference>
<organism evidence="1 2">
    <name type="scientific">Ktedonobacter robiniae</name>
    <dbReference type="NCBI Taxonomy" id="2778365"/>
    <lineage>
        <taxon>Bacteria</taxon>
        <taxon>Bacillati</taxon>
        <taxon>Chloroflexota</taxon>
        <taxon>Ktedonobacteria</taxon>
        <taxon>Ktedonobacterales</taxon>
        <taxon>Ktedonobacteraceae</taxon>
        <taxon>Ktedonobacter</taxon>
    </lineage>
</organism>